<evidence type="ECO:0000256" key="1">
    <source>
        <dbReference type="SAM" id="MobiDB-lite"/>
    </source>
</evidence>
<keyword evidence="4" id="KW-1185">Reference proteome</keyword>
<dbReference type="AlphaFoldDB" id="A0AAU9F6T0"/>
<dbReference type="Proteomes" id="UP001500889">
    <property type="component" value="Chromosome O"/>
</dbReference>
<protein>
    <submittedName>
        <fullName evidence="3">Uncharacterized protein</fullName>
    </submittedName>
</protein>
<proteinExistence type="predicted"/>
<evidence type="ECO:0000313" key="3">
    <source>
        <dbReference type="EMBL" id="BFF90188.1"/>
    </source>
</evidence>
<reference evidence="3 4" key="1">
    <citation type="submission" date="2024-02" db="EMBL/GenBank/DDBJ databases">
        <title>A chromosome-level genome assembly of Drosophila madeirensis, a fruit fly species endemic to Madeira island.</title>
        <authorList>
            <person name="Tomihara K."/>
            <person name="Llopart A."/>
            <person name="Yamamoto D."/>
        </authorList>
    </citation>
    <scope>NUCLEOTIDE SEQUENCE [LARGE SCALE GENOMIC DNA]</scope>
    <source>
        <strain evidence="3 4">RF1</strain>
    </source>
</reference>
<feature type="region of interest" description="Disordered" evidence="1">
    <location>
        <begin position="358"/>
        <end position="417"/>
    </location>
</feature>
<organism evidence="3 4">
    <name type="scientific">Drosophila madeirensis</name>
    <name type="common">Fruit fly</name>
    <dbReference type="NCBI Taxonomy" id="30013"/>
    <lineage>
        <taxon>Eukaryota</taxon>
        <taxon>Metazoa</taxon>
        <taxon>Ecdysozoa</taxon>
        <taxon>Arthropoda</taxon>
        <taxon>Hexapoda</taxon>
        <taxon>Insecta</taxon>
        <taxon>Pterygota</taxon>
        <taxon>Neoptera</taxon>
        <taxon>Endopterygota</taxon>
        <taxon>Diptera</taxon>
        <taxon>Brachycera</taxon>
        <taxon>Muscomorpha</taxon>
        <taxon>Ephydroidea</taxon>
        <taxon>Drosophilidae</taxon>
        <taxon>Drosophila</taxon>
        <taxon>Sophophora</taxon>
    </lineage>
</organism>
<name>A0AAU9F6T0_DROMD</name>
<sequence>MALTKLPLSTIGWLLVLLTTVLADADTATTNNTIVVHTPLQNYEQPTLRDYEECQSNRDKCVEVCDGDEDCQDECPVCPELYDKPLMVQGVNDTNVLAPAQTPINTTNIIRLTNEIHNIIQHDIKNRNEVNVQVQQNVSQVGGRFGLGYTDQGSCCYVVRRSRECEHKDNCQERSRQRVCGERCQARVMLAKRVVQCDADEPTKCHETIEYVPRRRRTVVHRSESNVGPCRYLGNSWPYVSCGQGQQQVQRVKRSSCQQCLNLPYGYVMQNGLPAQCSGCFQFNAAPFQPQYYAPYVPFNPYPQYAPFAPQPNCGIGGCINNNNNIFHGSGAEESSDDAGPTHGDWVMCESENIEDCLNNADGKGKPEQSEQLPQEQRPDPIVDYTDDDDYNVPVQRHRRRRQNGREFVRSLYSKRN</sequence>
<feature type="signal peptide" evidence="2">
    <location>
        <begin position="1"/>
        <end position="23"/>
    </location>
</feature>
<keyword evidence="2" id="KW-0732">Signal</keyword>
<feature type="chain" id="PRO_5043829609" evidence="2">
    <location>
        <begin position="24"/>
        <end position="417"/>
    </location>
</feature>
<gene>
    <name evidence="3" type="ORF">DMAD_08754</name>
</gene>
<dbReference type="EMBL" id="AP029263">
    <property type="protein sequence ID" value="BFF90188.1"/>
    <property type="molecule type" value="Genomic_DNA"/>
</dbReference>
<evidence type="ECO:0000313" key="4">
    <source>
        <dbReference type="Proteomes" id="UP001500889"/>
    </source>
</evidence>
<accession>A0AAU9F6T0</accession>
<evidence type="ECO:0000256" key="2">
    <source>
        <dbReference type="SAM" id="SignalP"/>
    </source>
</evidence>